<dbReference type="InterPro" id="IPR008920">
    <property type="entry name" value="TF_FadR/GntR_C"/>
</dbReference>
<dbReference type="InterPro" id="IPR011711">
    <property type="entry name" value="GntR_C"/>
</dbReference>
<dbReference type="Gene3D" id="1.10.10.10">
    <property type="entry name" value="Winged helix-like DNA-binding domain superfamily/Winged helix DNA-binding domain"/>
    <property type="match status" value="1"/>
</dbReference>
<dbReference type="SMART" id="SM00345">
    <property type="entry name" value="HTH_GNTR"/>
    <property type="match status" value="1"/>
</dbReference>
<dbReference type="GO" id="GO:0003700">
    <property type="term" value="F:DNA-binding transcription factor activity"/>
    <property type="evidence" value="ECO:0007669"/>
    <property type="project" value="InterPro"/>
</dbReference>
<dbReference type="AlphaFoldDB" id="A0A0R1XH51"/>
<dbReference type="Gene3D" id="1.20.120.530">
    <property type="entry name" value="GntR ligand-binding domain-like"/>
    <property type="match status" value="1"/>
</dbReference>
<dbReference type="InterPro" id="IPR036390">
    <property type="entry name" value="WH_DNA-bd_sf"/>
</dbReference>
<dbReference type="PANTHER" id="PTHR43537:SF5">
    <property type="entry name" value="UXU OPERON TRANSCRIPTIONAL REGULATOR"/>
    <property type="match status" value="1"/>
</dbReference>
<evidence type="ECO:0000256" key="3">
    <source>
        <dbReference type="ARBA" id="ARBA00023163"/>
    </source>
</evidence>
<dbReference type="InterPro" id="IPR000524">
    <property type="entry name" value="Tscrpt_reg_HTH_GntR"/>
</dbReference>
<name>A0A0R1XH51_9LACO</name>
<dbReference type="InterPro" id="IPR036388">
    <property type="entry name" value="WH-like_DNA-bd_sf"/>
</dbReference>
<keyword evidence="1" id="KW-0805">Transcription regulation</keyword>
<evidence type="ECO:0000313" key="5">
    <source>
        <dbReference type="EMBL" id="KRM28861.1"/>
    </source>
</evidence>
<accession>A0A0R1XH51</accession>
<evidence type="ECO:0000256" key="2">
    <source>
        <dbReference type="ARBA" id="ARBA00023125"/>
    </source>
</evidence>
<comment type="caution">
    <text evidence="5">The sequence shown here is derived from an EMBL/GenBank/DDBJ whole genome shotgun (WGS) entry which is preliminary data.</text>
</comment>
<evidence type="ECO:0000313" key="6">
    <source>
        <dbReference type="Proteomes" id="UP000050949"/>
    </source>
</evidence>
<dbReference type="GO" id="GO:0003677">
    <property type="term" value="F:DNA binding"/>
    <property type="evidence" value="ECO:0007669"/>
    <property type="project" value="UniProtKB-KW"/>
</dbReference>
<dbReference type="Pfam" id="PF07729">
    <property type="entry name" value="FCD"/>
    <property type="match status" value="1"/>
</dbReference>
<dbReference type="PATRIC" id="fig|1122147.4.peg.1473"/>
<dbReference type="SUPFAM" id="SSF48008">
    <property type="entry name" value="GntR ligand-binding domain-like"/>
    <property type="match status" value="1"/>
</dbReference>
<reference evidence="5 6" key="1">
    <citation type="journal article" date="2015" name="Genome Announc.">
        <title>Expanding the biotechnology potential of lactobacilli through comparative genomics of 213 strains and associated genera.</title>
        <authorList>
            <person name="Sun Z."/>
            <person name="Harris H.M."/>
            <person name="McCann A."/>
            <person name="Guo C."/>
            <person name="Argimon S."/>
            <person name="Zhang W."/>
            <person name="Yang X."/>
            <person name="Jeffery I.B."/>
            <person name="Cooney J.C."/>
            <person name="Kagawa T.F."/>
            <person name="Liu W."/>
            <person name="Song Y."/>
            <person name="Salvetti E."/>
            <person name="Wrobel A."/>
            <person name="Rasinkangas P."/>
            <person name="Parkhill J."/>
            <person name="Rea M.C."/>
            <person name="O'Sullivan O."/>
            <person name="Ritari J."/>
            <person name="Douillard F.P."/>
            <person name="Paul Ross R."/>
            <person name="Yang R."/>
            <person name="Briner A.E."/>
            <person name="Felis G.E."/>
            <person name="de Vos W.M."/>
            <person name="Barrangou R."/>
            <person name="Klaenhammer T.R."/>
            <person name="Caufield P.W."/>
            <person name="Cui Y."/>
            <person name="Zhang H."/>
            <person name="O'Toole P.W."/>
        </authorList>
    </citation>
    <scope>NUCLEOTIDE SEQUENCE [LARGE SCALE GENOMIC DNA]</scope>
    <source>
        <strain evidence="5 6">DSM 16991</strain>
    </source>
</reference>
<organism evidence="5 6">
    <name type="scientific">Schleiferilactobacillus harbinensis DSM 16991</name>
    <dbReference type="NCBI Taxonomy" id="1122147"/>
    <lineage>
        <taxon>Bacteria</taxon>
        <taxon>Bacillati</taxon>
        <taxon>Bacillota</taxon>
        <taxon>Bacilli</taxon>
        <taxon>Lactobacillales</taxon>
        <taxon>Lactobacillaceae</taxon>
        <taxon>Schleiferilactobacillus</taxon>
    </lineage>
</organism>
<keyword evidence="2" id="KW-0238">DNA-binding</keyword>
<dbReference type="SMART" id="SM00895">
    <property type="entry name" value="FCD"/>
    <property type="match status" value="1"/>
</dbReference>
<dbReference type="PANTHER" id="PTHR43537">
    <property type="entry name" value="TRANSCRIPTIONAL REGULATOR, GNTR FAMILY"/>
    <property type="match status" value="1"/>
</dbReference>
<keyword evidence="3" id="KW-0804">Transcription</keyword>
<dbReference type="OrthoDB" id="574518at2"/>
<evidence type="ECO:0000256" key="1">
    <source>
        <dbReference type="ARBA" id="ARBA00023015"/>
    </source>
</evidence>
<dbReference type="Pfam" id="PF00392">
    <property type="entry name" value="GntR"/>
    <property type="match status" value="1"/>
</dbReference>
<dbReference type="SUPFAM" id="SSF46785">
    <property type="entry name" value="Winged helix' DNA-binding domain"/>
    <property type="match status" value="1"/>
</dbReference>
<dbReference type="EMBL" id="AZFW01000023">
    <property type="protein sequence ID" value="KRM28861.1"/>
    <property type="molecule type" value="Genomic_DNA"/>
</dbReference>
<sequence>MPMMNQQDEAYEGLKTMVLTMQLKPGEKIDKHRLEDKLGIGITPIREAIIRLRREGLFNVIAQSGTYVAKIDLDTLSQGRYARMNIERSVTADAVKIISADDITELERLLQMQSLYLRSGDYDKFFQADEDFHELFYKVTDKEFIWHWLRLLNLQFDRFRYLRLELPGLEWDKILNQHKEIVARIKAQDAAGAADLVVDHLHMVDDDVKIVLAAYPEYFAPQAAAQPEVTQ</sequence>
<feature type="domain" description="HTH gntR-type" evidence="4">
    <location>
        <begin position="4"/>
        <end position="71"/>
    </location>
</feature>
<dbReference type="Proteomes" id="UP000050949">
    <property type="component" value="Unassembled WGS sequence"/>
</dbReference>
<gene>
    <name evidence="5" type="ORF">FC91_GL001423</name>
</gene>
<proteinExistence type="predicted"/>
<dbReference type="RefSeq" id="WP_027829144.1">
    <property type="nucleotide sequence ID" value="NZ_AUEH01000042.1"/>
</dbReference>
<protein>
    <submittedName>
        <fullName evidence="5">Transcriptional regulator</fullName>
    </submittedName>
</protein>
<evidence type="ECO:0000259" key="4">
    <source>
        <dbReference type="PROSITE" id="PS50949"/>
    </source>
</evidence>
<dbReference type="PROSITE" id="PS50949">
    <property type="entry name" value="HTH_GNTR"/>
    <property type="match status" value="1"/>
</dbReference>
<dbReference type="eggNOG" id="COG1802">
    <property type="taxonomic scope" value="Bacteria"/>
</dbReference>